<accession>A0AAV7UMD5</accession>
<gene>
    <name evidence="1" type="ORF">NDU88_006884</name>
</gene>
<dbReference type="EMBL" id="JANPWB010000005">
    <property type="protein sequence ID" value="KAJ1190145.1"/>
    <property type="molecule type" value="Genomic_DNA"/>
</dbReference>
<proteinExistence type="predicted"/>
<comment type="caution">
    <text evidence="1">The sequence shown here is derived from an EMBL/GenBank/DDBJ whole genome shotgun (WGS) entry which is preliminary data.</text>
</comment>
<protein>
    <submittedName>
        <fullName evidence="1">Uncharacterized protein</fullName>
    </submittedName>
</protein>
<evidence type="ECO:0000313" key="2">
    <source>
        <dbReference type="Proteomes" id="UP001066276"/>
    </source>
</evidence>
<name>A0AAV7UMD5_PLEWA</name>
<sequence length="163" mass="17221">MRFAFGSVLLGMRGGRCAVPEARSGPFSGCRCHTSSPEGPRSLIPSSLPGAGSVGAPATRLRPPLVSGAHGCLFSTASHPPSWAAASTWLTVSLVWLYAWRGGKGSSPTLPGWLWPPASVDAPAALFYWERHRSLLDSQRAGPELLLYAAAIFGSYLPPLPPR</sequence>
<dbReference type="AlphaFoldDB" id="A0AAV7UMD5"/>
<keyword evidence="2" id="KW-1185">Reference proteome</keyword>
<evidence type="ECO:0000313" key="1">
    <source>
        <dbReference type="EMBL" id="KAJ1190145.1"/>
    </source>
</evidence>
<dbReference type="Proteomes" id="UP001066276">
    <property type="component" value="Chromosome 3_1"/>
</dbReference>
<reference evidence="1" key="1">
    <citation type="journal article" date="2022" name="bioRxiv">
        <title>Sequencing and chromosome-scale assembly of the giantPleurodeles waltlgenome.</title>
        <authorList>
            <person name="Brown T."/>
            <person name="Elewa A."/>
            <person name="Iarovenko S."/>
            <person name="Subramanian E."/>
            <person name="Araus A.J."/>
            <person name="Petzold A."/>
            <person name="Susuki M."/>
            <person name="Suzuki K.-i.T."/>
            <person name="Hayashi T."/>
            <person name="Toyoda A."/>
            <person name="Oliveira C."/>
            <person name="Osipova E."/>
            <person name="Leigh N.D."/>
            <person name="Simon A."/>
            <person name="Yun M.H."/>
        </authorList>
    </citation>
    <scope>NUCLEOTIDE SEQUENCE</scope>
    <source>
        <strain evidence="1">20211129_DDA</strain>
        <tissue evidence="1">Liver</tissue>
    </source>
</reference>
<organism evidence="1 2">
    <name type="scientific">Pleurodeles waltl</name>
    <name type="common">Iberian ribbed newt</name>
    <dbReference type="NCBI Taxonomy" id="8319"/>
    <lineage>
        <taxon>Eukaryota</taxon>
        <taxon>Metazoa</taxon>
        <taxon>Chordata</taxon>
        <taxon>Craniata</taxon>
        <taxon>Vertebrata</taxon>
        <taxon>Euteleostomi</taxon>
        <taxon>Amphibia</taxon>
        <taxon>Batrachia</taxon>
        <taxon>Caudata</taxon>
        <taxon>Salamandroidea</taxon>
        <taxon>Salamandridae</taxon>
        <taxon>Pleurodelinae</taxon>
        <taxon>Pleurodeles</taxon>
    </lineage>
</organism>